<organism evidence="4 5">
    <name type="scientific">Anaerotignum neopropionicum</name>
    <dbReference type="NCBI Taxonomy" id="36847"/>
    <lineage>
        <taxon>Bacteria</taxon>
        <taxon>Bacillati</taxon>
        <taxon>Bacillota</taxon>
        <taxon>Clostridia</taxon>
        <taxon>Lachnospirales</taxon>
        <taxon>Anaerotignaceae</taxon>
        <taxon>Anaerotignum</taxon>
    </lineage>
</organism>
<dbReference type="InterPro" id="IPR035940">
    <property type="entry name" value="CAP_sf"/>
</dbReference>
<feature type="chain" id="PRO_5007479256" evidence="2">
    <location>
        <begin position="24"/>
        <end position="327"/>
    </location>
</feature>
<dbReference type="EMBL" id="LRVM01000018">
    <property type="protein sequence ID" value="KXL51698.1"/>
    <property type="molecule type" value="Genomic_DNA"/>
</dbReference>
<dbReference type="Proteomes" id="UP000070539">
    <property type="component" value="Unassembled WGS sequence"/>
</dbReference>
<evidence type="ECO:0000256" key="1">
    <source>
        <dbReference type="SAM" id="MobiDB-lite"/>
    </source>
</evidence>
<evidence type="ECO:0000313" key="4">
    <source>
        <dbReference type="EMBL" id="KXL51698.1"/>
    </source>
</evidence>
<evidence type="ECO:0000313" key="5">
    <source>
        <dbReference type="Proteomes" id="UP000070539"/>
    </source>
</evidence>
<proteinExistence type="predicted"/>
<feature type="domain" description="SCP" evidence="3">
    <location>
        <begin position="216"/>
        <end position="318"/>
    </location>
</feature>
<comment type="caution">
    <text evidence="4">The sequence shown here is derived from an EMBL/GenBank/DDBJ whole genome shotgun (WGS) entry which is preliminary data.</text>
</comment>
<accession>A0A136WB02</accession>
<dbReference type="InterPro" id="IPR014044">
    <property type="entry name" value="CAP_dom"/>
</dbReference>
<dbReference type="RefSeq" id="WP_066091035.1">
    <property type="nucleotide sequence ID" value="NZ_LRVM01000018.1"/>
</dbReference>
<feature type="signal peptide" evidence="2">
    <location>
        <begin position="1"/>
        <end position="23"/>
    </location>
</feature>
<dbReference type="AlphaFoldDB" id="A0A136WB02"/>
<sequence length="327" mass="33916">MKKFRFVAAVSAAVLTMSAQAMAAPLTTNATAAQLNCQNITALTNCNITSSPSIQSVRQNCLNSIDIESILSQLNYTNKNAGTIITNLNCNLGNILENAGSNCNGSDCTGTDCTGTDCTGTDCTGSDCTGSDCTDSTNCTPATSTPVTSTPVTSKPVTSTPVTSTPVTSKPVTNTPGTSTPVTSTPVIESPANNSSNSNGSEQAASSVSAYAQQVVNLVNAERAKAGLSPLQLDLKVTQAAQVRAKEIKTSFSHTRPDGRSCFTTLDEAGAAYRGAGENIAIGQKTPEQVMNDWMNSPGHKANILNPNFKYIGVGIDGSAWTQLFTY</sequence>
<name>A0A136WB02_9FIRM</name>
<dbReference type="Pfam" id="PF00188">
    <property type="entry name" value="CAP"/>
    <property type="match status" value="1"/>
</dbReference>
<dbReference type="PANTHER" id="PTHR31157:SF1">
    <property type="entry name" value="SCP DOMAIN-CONTAINING PROTEIN"/>
    <property type="match status" value="1"/>
</dbReference>
<dbReference type="PANTHER" id="PTHR31157">
    <property type="entry name" value="SCP DOMAIN-CONTAINING PROTEIN"/>
    <property type="match status" value="1"/>
</dbReference>
<keyword evidence="5" id="KW-1185">Reference proteome</keyword>
<dbReference type="PATRIC" id="fig|36847.3.peg.3445"/>
<feature type="region of interest" description="Disordered" evidence="1">
    <location>
        <begin position="139"/>
        <end position="205"/>
    </location>
</feature>
<keyword evidence="2" id="KW-0732">Signal</keyword>
<protein>
    <submittedName>
        <fullName evidence="4">Cysteine-rich secretory protein family protein</fullName>
    </submittedName>
</protein>
<dbReference type="CDD" id="cd05379">
    <property type="entry name" value="CAP_bacterial"/>
    <property type="match status" value="1"/>
</dbReference>
<dbReference type="SUPFAM" id="SSF55797">
    <property type="entry name" value="PR-1-like"/>
    <property type="match status" value="1"/>
</dbReference>
<gene>
    <name evidence="4" type="ORF">CLNEO_29500</name>
</gene>
<dbReference type="STRING" id="36847.CLNEO_29500"/>
<reference evidence="4 5" key="1">
    <citation type="submission" date="2016-01" db="EMBL/GenBank/DDBJ databases">
        <title>Genome sequence of Clostridium neopropionicum X4, DSM-3847.</title>
        <authorList>
            <person name="Poehlein A."/>
            <person name="Beck M.H."/>
            <person name="Bengelsdorf F.R."/>
            <person name="Daniel R."/>
            <person name="Duerre P."/>
        </authorList>
    </citation>
    <scope>NUCLEOTIDE SEQUENCE [LARGE SCALE GENOMIC DNA]</scope>
    <source>
        <strain evidence="4 5">DSM-3847</strain>
    </source>
</reference>
<evidence type="ECO:0000256" key="2">
    <source>
        <dbReference type="SAM" id="SignalP"/>
    </source>
</evidence>
<dbReference type="Gene3D" id="3.40.33.10">
    <property type="entry name" value="CAP"/>
    <property type="match status" value="1"/>
</dbReference>
<evidence type="ECO:0000259" key="3">
    <source>
        <dbReference type="Pfam" id="PF00188"/>
    </source>
</evidence>